<dbReference type="PANTHER" id="PTHR42709:SF6">
    <property type="entry name" value="UNDECAPRENYL PHOSPHATE TRANSPORTER A"/>
    <property type="match status" value="1"/>
</dbReference>
<reference evidence="8" key="1">
    <citation type="submission" date="2022-01" db="EMBL/GenBank/DDBJ databases">
        <authorList>
            <person name="Jo J.-H."/>
            <person name="Im W.-T."/>
        </authorList>
    </citation>
    <scope>NUCLEOTIDE SEQUENCE</scope>
    <source>
        <strain evidence="8">G124</strain>
    </source>
</reference>
<keyword evidence="2" id="KW-1003">Cell membrane</keyword>
<dbReference type="InterPro" id="IPR051311">
    <property type="entry name" value="DedA_domain"/>
</dbReference>
<feature type="transmembrane region" description="Helical" evidence="6">
    <location>
        <begin position="50"/>
        <end position="71"/>
    </location>
</feature>
<feature type="transmembrane region" description="Helical" evidence="6">
    <location>
        <begin position="12"/>
        <end position="30"/>
    </location>
</feature>
<dbReference type="RefSeq" id="WP_235066274.1">
    <property type="nucleotide sequence ID" value="NZ_JAKFGM010000001.1"/>
</dbReference>
<evidence type="ECO:0000256" key="4">
    <source>
        <dbReference type="ARBA" id="ARBA00022989"/>
    </source>
</evidence>
<gene>
    <name evidence="8" type="ORF">LVY65_01665</name>
</gene>
<feature type="transmembrane region" description="Helical" evidence="6">
    <location>
        <begin position="172"/>
        <end position="190"/>
    </location>
</feature>
<dbReference type="Proteomes" id="UP001139410">
    <property type="component" value="Unassembled WGS sequence"/>
</dbReference>
<sequence>MSDWIVRLIEQSGYLGVGFLMFLETVFPPIPSEVIMSVAGVAAGQGKLDYGLVVASGTAGAMLGNTFWYLAARALGIQRLEPFIRRWGRWITMSWAEVKRAEVWFELHGTFFVFLGRLLPTVRSLVSIPAGLLKMSFRRFLLASTLGTAIWTAVLAGAGYKLGENFTDIDKILGPAANAILVVLIAGYIYRVWTHRHMPVGEDAPKVDMTSL</sequence>
<accession>A0A9X1U427</accession>
<evidence type="ECO:0000313" key="8">
    <source>
        <dbReference type="EMBL" id="MCF2513776.1"/>
    </source>
</evidence>
<evidence type="ECO:0000259" key="7">
    <source>
        <dbReference type="Pfam" id="PF09335"/>
    </source>
</evidence>
<feature type="transmembrane region" description="Helical" evidence="6">
    <location>
        <begin position="140"/>
        <end position="160"/>
    </location>
</feature>
<evidence type="ECO:0000256" key="3">
    <source>
        <dbReference type="ARBA" id="ARBA00022692"/>
    </source>
</evidence>
<evidence type="ECO:0000256" key="1">
    <source>
        <dbReference type="ARBA" id="ARBA00004651"/>
    </source>
</evidence>
<keyword evidence="3 6" id="KW-0812">Transmembrane</keyword>
<dbReference type="PANTHER" id="PTHR42709">
    <property type="entry name" value="ALKALINE PHOSPHATASE LIKE PROTEIN"/>
    <property type="match status" value="1"/>
</dbReference>
<keyword evidence="5 6" id="KW-0472">Membrane</keyword>
<dbReference type="AlphaFoldDB" id="A0A9X1U427"/>
<comment type="caution">
    <text evidence="8">The sequence shown here is derived from an EMBL/GenBank/DDBJ whole genome shotgun (WGS) entry which is preliminary data.</text>
</comment>
<dbReference type="InterPro" id="IPR032816">
    <property type="entry name" value="VTT_dom"/>
</dbReference>
<keyword evidence="4 6" id="KW-1133">Transmembrane helix</keyword>
<evidence type="ECO:0000313" key="9">
    <source>
        <dbReference type="Proteomes" id="UP001139410"/>
    </source>
</evidence>
<comment type="subcellular location">
    <subcellularLocation>
        <location evidence="1">Cell membrane</location>
        <topology evidence="1">Multi-pass membrane protein</topology>
    </subcellularLocation>
</comment>
<dbReference type="EMBL" id="JAKFGM010000001">
    <property type="protein sequence ID" value="MCF2513776.1"/>
    <property type="molecule type" value="Genomic_DNA"/>
</dbReference>
<feature type="domain" description="VTT" evidence="7">
    <location>
        <begin position="30"/>
        <end position="160"/>
    </location>
</feature>
<organism evidence="8 9">
    <name type="scientific">Sphingomonas cremea</name>
    <dbReference type="NCBI Taxonomy" id="2904799"/>
    <lineage>
        <taxon>Bacteria</taxon>
        <taxon>Pseudomonadati</taxon>
        <taxon>Pseudomonadota</taxon>
        <taxon>Alphaproteobacteria</taxon>
        <taxon>Sphingomonadales</taxon>
        <taxon>Sphingomonadaceae</taxon>
        <taxon>Sphingomonas</taxon>
    </lineage>
</organism>
<evidence type="ECO:0000256" key="6">
    <source>
        <dbReference type="SAM" id="Phobius"/>
    </source>
</evidence>
<evidence type="ECO:0000256" key="2">
    <source>
        <dbReference type="ARBA" id="ARBA00022475"/>
    </source>
</evidence>
<protein>
    <submittedName>
        <fullName evidence="8">DedA family protein</fullName>
    </submittedName>
</protein>
<name>A0A9X1U427_9SPHN</name>
<proteinExistence type="predicted"/>
<dbReference type="GO" id="GO:0005886">
    <property type="term" value="C:plasma membrane"/>
    <property type="evidence" value="ECO:0007669"/>
    <property type="project" value="UniProtKB-SubCell"/>
</dbReference>
<keyword evidence="9" id="KW-1185">Reference proteome</keyword>
<evidence type="ECO:0000256" key="5">
    <source>
        <dbReference type="ARBA" id="ARBA00023136"/>
    </source>
</evidence>
<dbReference type="Pfam" id="PF09335">
    <property type="entry name" value="VTT_dom"/>
    <property type="match status" value="1"/>
</dbReference>